<feature type="domain" description="Potassium channel" evidence="2">
    <location>
        <begin position="31"/>
        <end position="105"/>
    </location>
</feature>
<dbReference type="OrthoDB" id="9813518at2"/>
<keyword evidence="1" id="KW-0812">Transmembrane</keyword>
<dbReference type="InterPro" id="IPR013099">
    <property type="entry name" value="K_chnl_dom"/>
</dbReference>
<dbReference type="STRING" id="1390249.BHU72_01165"/>
<comment type="caution">
    <text evidence="3">The sequence shown here is derived from an EMBL/GenBank/DDBJ whole genome shotgun (WGS) entry which is preliminary data.</text>
</comment>
<feature type="transmembrane region" description="Helical" evidence="1">
    <location>
        <begin position="9"/>
        <end position="31"/>
    </location>
</feature>
<accession>A0A1E5L9T4</accession>
<dbReference type="Pfam" id="PF07885">
    <property type="entry name" value="Ion_trans_2"/>
    <property type="match status" value="1"/>
</dbReference>
<protein>
    <recommendedName>
        <fullName evidence="2">Potassium channel domain-containing protein</fullName>
    </recommendedName>
</protein>
<dbReference type="AlphaFoldDB" id="A0A1E5L9T4"/>
<dbReference type="SUPFAM" id="SSF81324">
    <property type="entry name" value="Voltage-gated potassium channels"/>
    <property type="match status" value="1"/>
</dbReference>
<keyword evidence="4" id="KW-1185">Reference proteome</keyword>
<dbReference type="EMBL" id="MJAT01000001">
    <property type="protein sequence ID" value="OEH86901.1"/>
    <property type="molecule type" value="Genomic_DNA"/>
</dbReference>
<gene>
    <name evidence="3" type="ORF">BHU72_01165</name>
</gene>
<dbReference type="RefSeq" id="WP_069700779.1">
    <property type="nucleotide sequence ID" value="NZ_MJAT01000001.1"/>
</dbReference>
<keyword evidence="1" id="KW-1133">Transmembrane helix</keyword>
<name>A0A1E5L9T4_9FIRM</name>
<feature type="transmembrane region" description="Helical" evidence="1">
    <location>
        <begin position="83"/>
        <end position="104"/>
    </location>
</feature>
<evidence type="ECO:0000313" key="3">
    <source>
        <dbReference type="EMBL" id="OEH86901.1"/>
    </source>
</evidence>
<dbReference type="Proteomes" id="UP000095255">
    <property type="component" value="Unassembled WGS sequence"/>
</dbReference>
<evidence type="ECO:0000256" key="1">
    <source>
        <dbReference type="SAM" id="Phobius"/>
    </source>
</evidence>
<organism evidence="3 4">
    <name type="scientific">Desulfuribacillus stibiiarsenatis</name>
    <dbReference type="NCBI Taxonomy" id="1390249"/>
    <lineage>
        <taxon>Bacteria</taxon>
        <taxon>Bacillati</taxon>
        <taxon>Bacillota</taxon>
        <taxon>Desulfuribacillia</taxon>
        <taxon>Desulfuribacillales</taxon>
        <taxon>Desulfuribacillaceae</taxon>
        <taxon>Desulfuribacillus</taxon>
    </lineage>
</organism>
<evidence type="ECO:0000313" key="4">
    <source>
        <dbReference type="Proteomes" id="UP000095255"/>
    </source>
</evidence>
<sequence length="118" mass="13886">MITKKNLQLLLFVTIFYINVIIYFSLLYVLFDLFNLGYIYDHYSTIEHQRQSLDIVTRSMYFSAITLFSTGYGDVTPFGLTKMIAMIQSMFGYILQASFILHFIKINFFHSRNSRGSF</sequence>
<proteinExistence type="predicted"/>
<keyword evidence="1" id="KW-0472">Membrane</keyword>
<reference evidence="3 4" key="1">
    <citation type="submission" date="2016-09" db="EMBL/GenBank/DDBJ databases">
        <title>Desulfuribacillus arsenicus sp. nov., an obligately anaerobic, dissimilatory arsenic- and antimonate-reducing bacterium isolated from anoxic sediments.</title>
        <authorList>
            <person name="Abin C.A."/>
            <person name="Hollibaugh J.T."/>
        </authorList>
    </citation>
    <scope>NUCLEOTIDE SEQUENCE [LARGE SCALE GENOMIC DNA]</scope>
    <source>
        <strain evidence="3 4">MLFW-2</strain>
    </source>
</reference>
<dbReference type="Gene3D" id="1.10.287.70">
    <property type="match status" value="1"/>
</dbReference>
<evidence type="ECO:0000259" key="2">
    <source>
        <dbReference type="Pfam" id="PF07885"/>
    </source>
</evidence>